<evidence type="ECO:0000256" key="1">
    <source>
        <dbReference type="SAM" id="Phobius"/>
    </source>
</evidence>
<accession>A0A069CRC9</accession>
<dbReference type="EMBL" id="DF820485">
    <property type="protein sequence ID" value="GAK30270.1"/>
    <property type="molecule type" value="Genomic_DNA"/>
</dbReference>
<feature type="transmembrane region" description="Helical" evidence="1">
    <location>
        <begin position="165"/>
        <end position="184"/>
    </location>
</feature>
<feature type="transmembrane region" description="Helical" evidence="1">
    <location>
        <begin position="190"/>
        <end position="208"/>
    </location>
</feature>
<evidence type="ECO:0008006" key="4">
    <source>
        <dbReference type="Google" id="ProtNLM"/>
    </source>
</evidence>
<evidence type="ECO:0000313" key="3">
    <source>
        <dbReference type="Proteomes" id="UP000030643"/>
    </source>
</evidence>
<keyword evidence="1" id="KW-1133">Transmembrane helix</keyword>
<keyword evidence="1" id="KW-0812">Transmembrane</keyword>
<keyword evidence="1" id="KW-0472">Membrane</keyword>
<dbReference type="OrthoDB" id="2149194at2"/>
<feature type="transmembrane region" description="Helical" evidence="1">
    <location>
        <begin position="56"/>
        <end position="79"/>
    </location>
</feature>
<gene>
    <name evidence="2" type="ORF">WOSG25_020670</name>
</gene>
<dbReference type="Proteomes" id="UP000030643">
    <property type="component" value="Unassembled WGS sequence"/>
</dbReference>
<dbReference type="RefSeq" id="WP_027698390.1">
    <property type="nucleotide sequence ID" value="NZ_DF820485.1"/>
</dbReference>
<sequence>MQNQWWQRKWALGLGGIGGLLIILLPLLGTIIWPIYRPASYPIAILLAQDADFGLAFRNMYLVGFALILLMLVALQLLYRYEASLKLQHSVAWLFGGLAILTLFGYLMPLQNMADLAVSKVTWSLRDVLALIVNLLLAWTLWRFSKALANHKLFSPANVLRLMTILFLLFNALEYGMALLGWPLSGLMDLLSYDSLALAFIYLSWYYMRQAE</sequence>
<protein>
    <recommendedName>
        <fullName evidence="4">Integral membrane protein</fullName>
    </recommendedName>
</protein>
<dbReference type="AlphaFoldDB" id="A0A069CRC9"/>
<name>A0A069CRC9_WEIOS</name>
<proteinExistence type="predicted"/>
<reference evidence="3" key="1">
    <citation type="journal article" date="2014" name="Genome Announc.">
        <title>Draft genome sequence of Weissella oryzae SG25T, isolated from fermented rice grains.</title>
        <authorList>
            <person name="Tanizawa Y."/>
            <person name="Fujisawa T."/>
            <person name="Mochizuki T."/>
            <person name="Kaminuma E."/>
            <person name="Suzuki Y."/>
            <person name="Nakamura Y."/>
            <person name="Tohno M."/>
        </authorList>
    </citation>
    <scope>NUCLEOTIDE SEQUENCE [LARGE SCALE GENOMIC DNA]</scope>
    <source>
        <strain evidence="3">DSM 25784 / JCM 18191 / LMG 30913 / SG25</strain>
    </source>
</reference>
<organism evidence="2 3">
    <name type="scientific">Weissella oryzae (strain DSM 25784 / JCM 18191 / LMG 30913 / SG25)</name>
    <dbReference type="NCBI Taxonomy" id="1329250"/>
    <lineage>
        <taxon>Bacteria</taxon>
        <taxon>Bacillati</taxon>
        <taxon>Bacillota</taxon>
        <taxon>Bacilli</taxon>
        <taxon>Lactobacillales</taxon>
        <taxon>Lactobacillaceae</taxon>
        <taxon>Weissella</taxon>
    </lineage>
</organism>
<feature type="transmembrane region" description="Helical" evidence="1">
    <location>
        <begin position="128"/>
        <end position="144"/>
    </location>
</feature>
<evidence type="ECO:0000313" key="2">
    <source>
        <dbReference type="EMBL" id="GAK30270.1"/>
    </source>
</evidence>
<feature type="transmembrane region" description="Helical" evidence="1">
    <location>
        <begin position="91"/>
        <end position="108"/>
    </location>
</feature>
<feature type="transmembrane region" description="Helical" evidence="1">
    <location>
        <begin position="12"/>
        <end position="36"/>
    </location>
</feature>
<keyword evidence="3" id="KW-1185">Reference proteome</keyword>